<evidence type="ECO:0000256" key="2">
    <source>
        <dbReference type="ARBA" id="ARBA00022679"/>
    </source>
</evidence>
<dbReference type="PANTHER" id="PTHR45947">
    <property type="entry name" value="SULFOQUINOVOSYL TRANSFERASE SQD2"/>
    <property type="match status" value="1"/>
</dbReference>
<accession>A0A2U3PBG8</accession>
<dbReference type="AlphaFoldDB" id="A0A2U3PBG8"/>
<dbReference type="Pfam" id="PF13579">
    <property type="entry name" value="Glyco_trans_4_4"/>
    <property type="match status" value="1"/>
</dbReference>
<dbReference type="InterPro" id="IPR001296">
    <property type="entry name" value="Glyco_trans_1"/>
</dbReference>
<dbReference type="InterPro" id="IPR050194">
    <property type="entry name" value="Glycosyltransferase_grp1"/>
</dbReference>
<dbReference type="OrthoDB" id="9801573at2"/>
<dbReference type="GO" id="GO:1901137">
    <property type="term" value="P:carbohydrate derivative biosynthetic process"/>
    <property type="evidence" value="ECO:0007669"/>
    <property type="project" value="UniProtKB-ARBA"/>
</dbReference>
<feature type="domain" description="Glycosyltransferase subfamily 4-like N-terminal" evidence="4">
    <location>
        <begin position="15"/>
        <end position="173"/>
    </location>
</feature>
<dbReference type="InterPro" id="IPR028098">
    <property type="entry name" value="Glyco_trans_4-like_N"/>
</dbReference>
<dbReference type="GO" id="GO:0008610">
    <property type="term" value="P:lipid biosynthetic process"/>
    <property type="evidence" value="ECO:0007669"/>
    <property type="project" value="UniProtKB-ARBA"/>
</dbReference>
<dbReference type="PANTHER" id="PTHR45947:SF3">
    <property type="entry name" value="SULFOQUINOVOSYL TRANSFERASE SQD2"/>
    <property type="match status" value="1"/>
</dbReference>
<dbReference type="GO" id="GO:0016757">
    <property type="term" value="F:glycosyltransferase activity"/>
    <property type="evidence" value="ECO:0007669"/>
    <property type="project" value="UniProtKB-KW"/>
</dbReference>
<dbReference type="Gene3D" id="3.40.50.2000">
    <property type="entry name" value="Glycogen Phosphorylase B"/>
    <property type="match status" value="2"/>
</dbReference>
<reference evidence="5 6" key="1">
    <citation type="submission" date="2017-01" db="EMBL/GenBank/DDBJ databases">
        <authorList>
            <consortium name="Urmite Genomes"/>
        </authorList>
    </citation>
    <scope>NUCLEOTIDE SEQUENCE [LARGE SCALE GENOMIC DNA]</scope>
    <source>
        <strain evidence="5 6">AB215</strain>
    </source>
</reference>
<organism evidence="5 6">
    <name type="scientific">Mycobacterium numidiamassiliense</name>
    <dbReference type="NCBI Taxonomy" id="1841861"/>
    <lineage>
        <taxon>Bacteria</taxon>
        <taxon>Bacillati</taxon>
        <taxon>Actinomycetota</taxon>
        <taxon>Actinomycetes</taxon>
        <taxon>Mycobacteriales</taxon>
        <taxon>Mycobacteriaceae</taxon>
        <taxon>Mycobacterium</taxon>
    </lineage>
</organism>
<protein>
    <recommendedName>
        <fullName evidence="7">Transferase</fullName>
    </recommendedName>
</protein>
<dbReference type="Pfam" id="PF00534">
    <property type="entry name" value="Glycos_transf_1"/>
    <property type="match status" value="1"/>
</dbReference>
<gene>
    <name evidence="5" type="ORF">MNAB215_3310</name>
</gene>
<keyword evidence="1" id="KW-0328">Glycosyltransferase</keyword>
<dbReference type="RefSeq" id="WP_077082073.1">
    <property type="nucleotide sequence ID" value="NZ_FUEZ01000004.1"/>
</dbReference>
<evidence type="ECO:0000259" key="4">
    <source>
        <dbReference type="Pfam" id="PF13579"/>
    </source>
</evidence>
<proteinExistence type="predicted"/>
<evidence type="ECO:0000313" key="5">
    <source>
        <dbReference type="EMBL" id="SPM41107.1"/>
    </source>
</evidence>
<dbReference type="EMBL" id="FUEZ01000004">
    <property type="protein sequence ID" value="SPM41107.1"/>
    <property type="molecule type" value="Genomic_DNA"/>
</dbReference>
<dbReference type="Proteomes" id="UP000240424">
    <property type="component" value="Unassembled WGS sequence"/>
</dbReference>
<keyword evidence="6" id="KW-1185">Reference proteome</keyword>
<dbReference type="SUPFAM" id="SSF53756">
    <property type="entry name" value="UDP-Glycosyltransferase/glycogen phosphorylase"/>
    <property type="match status" value="1"/>
</dbReference>
<feature type="domain" description="Glycosyl transferase family 1" evidence="3">
    <location>
        <begin position="195"/>
        <end position="359"/>
    </location>
</feature>
<evidence type="ECO:0000256" key="1">
    <source>
        <dbReference type="ARBA" id="ARBA00022676"/>
    </source>
</evidence>
<keyword evidence="2" id="KW-0808">Transferase</keyword>
<evidence type="ECO:0000259" key="3">
    <source>
        <dbReference type="Pfam" id="PF00534"/>
    </source>
</evidence>
<evidence type="ECO:0000313" key="6">
    <source>
        <dbReference type="Proteomes" id="UP000240424"/>
    </source>
</evidence>
<sequence>MRLLQVTGTLDPAYGGPCVVLNELTRSVTDLGHAVDVVTLDPPSAPWLTDVCGNPRAFGPARGKYGYSPSLRLWLEQHAPGYDAVIVHGIWQYQSRAVRAACRKTGVPYFLFVHGALDPWFEQRYPVKHAKKAAYWRLFEHRNLRDARAVLYTCEEERLLARTSFRPYRAREAIVTVGIEAPTGEPTQQREAFLAAYPHLRDKRILLFLGRLHPKKGADLLITAFSTVCQRDESLHLVVAGPDESGTAAQLQAQAKSVGVDDRVTWTGMLSGDAKWGAYRAADAFVLTSHSENFGIVIAEALACGLPVLISDKVNIWREIDSGGAGLVEPDTVAGATSLLDRWLSLPDGERAGMRERAKTCFLDNFEASAAALVFVTAIAGAIGKTEAA</sequence>
<evidence type="ECO:0008006" key="7">
    <source>
        <dbReference type="Google" id="ProtNLM"/>
    </source>
</evidence>
<dbReference type="GO" id="GO:1903509">
    <property type="term" value="P:liposaccharide metabolic process"/>
    <property type="evidence" value="ECO:0007669"/>
    <property type="project" value="UniProtKB-ARBA"/>
</dbReference>
<name>A0A2U3PBG8_9MYCO</name>
<dbReference type="STRING" id="1841861.GCA_900157365_01629"/>